<dbReference type="SUPFAM" id="SSF46689">
    <property type="entry name" value="Homeodomain-like"/>
    <property type="match status" value="1"/>
</dbReference>
<dbReference type="PANTHER" id="PTHR45614">
    <property type="entry name" value="MYB PROTEIN-RELATED"/>
    <property type="match status" value="1"/>
</dbReference>
<gene>
    <name evidence="3" type="ORF">SteCoe_27225</name>
</gene>
<feature type="domain" description="HTH myb-type" evidence="2">
    <location>
        <begin position="11"/>
        <end position="63"/>
    </location>
</feature>
<sequence>MVFDRKKPKLWKPYEDQILRDLVEIYGERNWKKVSKNLIKKHNILRTSKQCQERWSNYLNNTSSLPLTKLEIAIILETQKKYGNKWSLIANFLPGRSENQVKNFMHSTVRRNIRKFNYKKADDEKIKISTLDVLKNAELREILLAEKEVKKSVLLKKKISAEAMEFIRMLNSSSNNIKTSELQSQKDLVQENFPDYEDWDLRDFEDITYNMDIFNYNNDEGGIYNDKIPYYFNVSGDAEGILPLEHNQEAQIIFIAEEEHIELEEI</sequence>
<dbReference type="GO" id="GO:0005634">
    <property type="term" value="C:nucleus"/>
    <property type="evidence" value="ECO:0007669"/>
    <property type="project" value="TreeGrafter"/>
</dbReference>
<dbReference type="SMART" id="SM00717">
    <property type="entry name" value="SANT"/>
    <property type="match status" value="2"/>
</dbReference>
<dbReference type="Gene3D" id="1.10.10.60">
    <property type="entry name" value="Homeodomain-like"/>
    <property type="match status" value="2"/>
</dbReference>
<evidence type="ECO:0000313" key="3">
    <source>
        <dbReference type="EMBL" id="OMJ73976.1"/>
    </source>
</evidence>
<keyword evidence="4" id="KW-1185">Reference proteome</keyword>
<name>A0A1R2BB50_9CILI</name>
<dbReference type="InterPro" id="IPR001005">
    <property type="entry name" value="SANT/Myb"/>
</dbReference>
<dbReference type="EMBL" id="MPUH01000783">
    <property type="protein sequence ID" value="OMJ73976.1"/>
    <property type="molecule type" value="Genomic_DNA"/>
</dbReference>
<proteinExistence type="predicted"/>
<dbReference type="PROSITE" id="PS51294">
    <property type="entry name" value="HTH_MYB"/>
    <property type="match status" value="2"/>
</dbReference>
<evidence type="ECO:0000313" key="4">
    <source>
        <dbReference type="Proteomes" id="UP000187209"/>
    </source>
</evidence>
<dbReference type="AlphaFoldDB" id="A0A1R2BB50"/>
<dbReference type="GO" id="GO:0000981">
    <property type="term" value="F:DNA-binding transcription factor activity, RNA polymerase II-specific"/>
    <property type="evidence" value="ECO:0007669"/>
    <property type="project" value="TreeGrafter"/>
</dbReference>
<dbReference type="GO" id="GO:0000978">
    <property type="term" value="F:RNA polymerase II cis-regulatory region sequence-specific DNA binding"/>
    <property type="evidence" value="ECO:0007669"/>
    <property type="project" value="TreeGrafter"/>
</dbReference>
<dbReference type="InterPro" id="IPR050560">
    <property type="entry name" value="MYB_TF"/>
</dbReference>
<dbReference type="OrthoDB" id="2143914at2759"/>
<evidence type="ECO:0008006" key="5">
    <source>
        <dbReference type="Google" id="ProtNLM"/>
    </source>
</evidence>
<feature type="domain" description="Myb-like" evidence="1">
    <location>
        <begin position="11"/>
        <end position="59"/>
    </location>
</feature>
<dbReference type="Proteomes" id="UP000187209">
    <property type="component" value="Unassembled WGS sequence"/>
</dbReference>
<reference evidence="3 4" key="1">
    <citation type="submission" date="2016-11" db="EMBL/GenBank/DDBJ databases">
        <title>The macronuclear genome of Stentor coeruleus: a giant cell with tiny introns.</title>
        <authorList>
            <person name="Slabodnick M."/>
            <person name="Ruby J.G."/>
            <person name="Reiff S.B."/>
            <person name="Swart E.C."/>
            <person name="Gosai S."/>
            <person name="Prabakaran S."/>
            <person name="Witkowska E."/>
            <person name="Larue G.E."/>
            <person name="Fisher S."/>
            <person name="Freeman R.M."/>
            <person name="Gunawardena J."/>
            <person name="Chu W."/>
            <person name="Stover N.A."/>
            <person name="Gregory B.D."/>
            <person name="Nowacki M."/>
            <person name="Derisi J."/>
            <person name="Roy S.W."/>
            <person name="Marshall W.F."/>
            <person name="Sood P."/>
        </authorList>
    </citation>
    <scope>NUCLEOTIDE SEQUENCE [LARGE SCALE GENOMIC DNA]</scope>
    <source>
        <strain evidence="3">WM001</strain>
    </source>
</reference>
<dbReference type="InterPro" id="IPR017930">
    <property type="entry name" value="Myb_dom"/>
</dbReference>
<dbReference type="InterPro" id="IPR009057">
    <property type="entry name" value="Homeodomain-like_sf"/>
</dbReference>
<comment type="caution">
    <text evidence="3">The sequence shown here is derived from an EMBL/GenBank/DDBJ whole genome shotgun (WGS) entry which is preliminary data.</text>
</comment>
<protein>
    <recommendedName>
        <fullName evidence="5">Myb-like DNA-binding domain containing protein</fullName>
    </recommendedName>
</protein>
<organism evidence="3 4">
    <name type="scientific">Stentor coeruleus</name>
    <dbReference type="NCBI Taxonomy" id="5963"/>
    <lineage>
        <taxon>Eukaryota</taxon>
        <taxon>Sar</taxon>
        <taxon>Alveolata</taxon>
        <taxon>Ciliophora</taxon>
        <taxon>Postciliodesmatophora</taxon>
        <taxon>Heterotrichea</taxon>
        <taxon>Heterotrichida</taxon>
        <taxon>Stentoridae</taxon>
        <taxon>Stentor</taxon>
    </lineage>
</organism>
<dbReference type="Pfam" id="PF00249">
    <property type="entry name" value="Myb_DNA-binding"/>
    <property type="match status" value="2"/>
</dbReference>
<dbReference type="CDD" id="cd00167">
    <property type="entry name" value="SANT"/>
    <property type="match status" value="2"/>
</dbReference>
<evidence type="ECO:0000259" key="2">
    <source>
        <dbReference type="PROSITE" id="PS51294"/>
    </source>
</evidence>
<feature type="domain" description="HTH myb-type" evidence="2">
    <location>
        <begin position="73"/>
        <end position="113"/>
    </location>
</feature>
<accession>A0A1R2BB50</accession>
<dbReference type="PROSITE" id="PS50090">
    <property type="entry name" value="MYB_LIKE"/>
    <property type="match status" value="1"/>
</dbReference>
<evidence type="ECO:0000259" key="1">
    <source>
        <dbReference type="PROSITE" id="PS50090"/>
    </source>
</evidence>